<proteinExistence type="predicted"/>
<dbReference type="InterPro" id="IPR025528">
    <property type="entry name" value="BrnA_antitoxin"/>
</dbReference>
<accession>A0A9X1T3R8</accession>
<dbReference type="AlphaFoldDB" id="A0A9X1T3R8"/>
<reference evidence="1" key="1">
    <citation type="submission" date="2022-01" db="EMBL/GenBank/DDBJ databases">
        <title>Jiella avicenniae sp. nov., a novel endophytic bacterium isolated from bark of Avicennia marina.</title>
        <authorList>
            <person name="Tuo L."/>
        </authorList>
    </citation>
    <scope>NUCLEOTIDE SEQUENCE</scope>
    <source>
        <strain evidence="1">CBK1P-4</strain>
    </source>
</reference>
<evidence type="ECO:0000313" key="2">
    <source>
        <dbReference type="Proteomes" id="UP001139035"/>
    </source>
</evidence>
<name>A0A9X1T3R8_9HYPH</name>
<gene>
    <name evidence="1" type="ORF">LZD57_08055</name>
</gene>
<dbReference type="EMBL" id="JAJUWU010000007">
    <property type="protein sequence ID" value="MCE7027941.1"/>
    <property type="molecule type" value="Genomic_DNA"/>
</dbReference>
<evidence type="ECO:0000313" key="1">
    <source>
        <dbReference type="EMBL" id="MCE7027941.1"/>
    </source>
</evidence>
<dbReference type="RefSeq" id="WP_233719101.1">
    <property type="nucleotide sequence ID" value="NZ_JAJUWU010000007.1"/>
</dbReference>
<sequence>MSANRPDTGPIWTDPDDAPELTDEWFAGATVHKGGVVKRLPGKRGRGRKPAKESVTLRLDPEVLAFFRNTGPGWQTRLNEALKGFVSETSKGRH</sequence>
<comment type="caution">
    <text evidence="1">The sequence shown here is derived from an EMBL/GenBank/DDBJ whole genome shotgun (WGS) entry which is preliminary data.</text>
</comment>
<dbReference type="Proteomes" id="UP001139035">
    <property type="component" value="Unassembled WGS sequence"/>
</dbReference>
<organism evidence="1 2">
    <name type="scientific">Jiella avicenniae</name>
    <dbReference type="NCBI Taxonomy" id="2907202"/>
    <lineage>
        <taxon>Bacteria</taxon>
        <taxon>Pseudomonadati</taxon>
        <taxon>Pseudomonadota</taxon>
        <taxon>Alphaproteobacteria</taxon>
        <taxon>Hyphomicrobiales</taxon>
        <taxon>Aurantimonadaceae</taxon>
        <taxon>Jiella</taxon>
    </lineage>
</organism>
<protein>
    <submittedName>
        <fullName evidence="1">BrnA antitoxin family protein</fullName>
    </submittedName>
</protein>
<dbReference type="Pfam" id="PF14384">
    <property type="entry name" value="BrnA_antitoxin"/>
    <property type="match status" value="1"/>
</dbReference>
<keyword evidence="2" id="KW-1185">Reference proteome</keyword>